<accession>A0A1F5SGV6</accession>
<reference evidence="2 3" key="1">
    <citation type="journal article" date="2016" name="Nat. Commun.">
        <title>Thousands of microbial genomes shed light on interconnected biogeochemical processes in an aquifer system.</title>
        <authorList>
            <person name="Anantharaman K."/>
            <person name="Brown C.T."/>
            <person name="Hug L.A."/>
            <person name="Sharon I."/>
            <person name="Castelle C.J."/>
            <person name="Probst A.J."/>
            <person name="Thomas B.C."/>
            <person name="Singh A."/>
            <person name="Wilkins M.J."/>
            <person name="Karaoz U."/>
            <person name="Brodie E.L."/>
            <person name="Williams K.H."/>
            <person name="Hubbard S.S."/>
            <person name="Banfield J.F."/>
        </authorList>
    </citation>
    <scope>NUCLEOTIDE SEQUENCE [LARGE SCALE GENOMIC DNA]</scope>
</reference>
<evidence type="ECO:0008006" key="4">
    <source>
        <dbReference type="Google" id="ProtNLM"/>
    </source>
</evidence>
<keyword evidence="1" id="KW-0812">Transmembrane</keyword>
<proteinExistence type="predicted"/>
<comment type="caution">
    <text evidence="2">The sequence shown here is derived from an EMBL/GenBank/DDBJ whole genome shotgun (WGS) entry which is preliminary data.</text>
</comment>
<evidence type="ECO:0000256" key="1">
    <source>
        <dbReference type="SAM" id="Phobius"/>
    </source>
</evidence>
<keyword evidence="1" id="KW-1133">Transmembrane helix</keyword>
<dbReference type="AlphaFoldDB" id="A0A1F5SGV6"/>
<organism evidence="2 3">
    <name type="scientific">Candidatus Falkowbacteria bacterium RIFOXYA2_FULL_47_19</name>
    <dbReference type="NCBI Taxonomy" id="1797994"/>
    <lineage>
        <taxon>Bacteria</taxon>
        <taxon>Candidatus Falkowiibacteriota</taxon>
    </lineage>
</organism>
<evidence type="ECO:0000313" key="2">
    <source>
        <dbReference type="EMBL" id="OGF25786.1"/>
    </source>
</evidence>
<sequence length="152" mass="17092">MPKALKKSIKIFLFLLLTGALMYRFFFYYDPDNQCLIRLKPSLTEWSNGNVKEGIKVLKYAVPDEYEKLCAYVDKINPNYSCGGLGGGCYISGKAPTREIDISTAYDGFLGWTAAVIAHETCHAVQHEEGRPFNETECYGIGNYVLYSAVVY</sequence>
<keyword evidence="1" id="KW-0472">Membrane</keyword>
<dbReference type="Proteomes" id="UP000178367">
    <property type="component" value="Unassembled WGS sequence"/>
</dbReference>
<evidence type="ECO:0000313" key="3">
    <source>
        <dbReference type="Proteomes" id="UP000178367"/>
    </source>
</evidence>
<dbReference type="STRING" id="1797994.A2227_01125"/>
<dbReference type="EMBL" id="MFGB01000020">
    <property type="protein sequence ID" value="OGF25786.1"/>
    <property type="molecule type" value="Genomic_DNA"/>
</dbReference>
<gene>
    <name evidence="2" type="ORF">A2227_01125</name>
</gene>
<name>A0A1F5SGV6_9BACT</name>
<protein>
    <recommendedName>
        <fullName evidence="4">WLM domain-containing protein</fullName>
    </recommendedName>
</protein>
<feature type="transmembrane region" description="Helical" evidence="1">
    <location>
        <begin position="12"/>
        <end position="29"/>
    </location>
</feature>